<evidence type="ECO:0000313" key="1">
    <source>
        <dbReference type="EMBL" id="ABP35425.1"/>
    </source>
</evidence>
<reference evidence="1" key="1">
    <citation type="submission" date="2007-04" db="EMBL/GenBank/DDBJ databases">
        <authorList>
            <person name="Noh E.W."/>
            <person name="Lee J.S."/>
            <person name="Choi Y.I."/>
            <person name="Han M.S."/>
            <person name="Yi Y.S."/>
            <person name="Han S.U."/>
        </authorList>
    </citation>
    <scope>NUCLEOTIDE SEQUENCE</scope>
</reference>
<geneLocation type="chloroplast" evidence="1"/>
<accession>A4QM88</accession>
<sequence length="79" mass="9084">MERATGLSLHRTKLAKGVRSWAHARVSISSCQYPRQEIRNINPVAQTRCPNKNIHAQTDKLFIPKGLYPLISCEEFNHR</sequence>
<name>A4QM88_PINKO</name>
<organism evidence="1">
    <name type="scientific">Pinus koraiensis</name>
    <name type="common">Korean pine</name>
    <dbReference type="NCBI Taxonomy" id="88728"/>
    <lineage>
        <taxon>Eukaryota</taxon>
        <taxon>Viridiplantae</taxon>
        <taxon>Streptophyta</taxon>
        <taxon>Embryophyta</taxon>
        <taxon>Tracheophyta</taxon>
        <taxon>Spermatophyta</taxon>
        <taxon>Pinopsida</taxon>
        <taxon>Pinidae</taxon>
        <taxon>Conifers I</taxon>
        <taxon>Pinales</taxon>
        <taxon>Pinaceae</taxon>
        <taxon>Pinus</taxon>
        <taxon>Pinus subgen. Strobus</taxon>
    </lineage>
</organism>
<keyword evidence="1" id="KW-0150">Chloroplast</keyword>
<protein>
    <submittedName>
        <fullName evidence="1">ORF79b</fullName>
    </submittedName>
</protein>
<dbReference type="RefSeq" id="YP_001152182.1">
    <property type="nucleotide sequence ID" value="NC_004677.2"/>
</dbReference>
<dbReference type="EMBL" id="AY228468">
    <property type="protein sequence ID" value="ABP35425.1"/>
    <property type="molecule type" value="Genomic_DNA"/>
</dbReference>
<keyword evidence="1" id="KW-0934">Plastid</keyword>
<proteinExistence type="predicted"/>
<dbReference type="AlphaFoldDB" id="A4QM88"/>
<dbReference type="GeneID" id="5048557"/>